<feature type="region of interest" description="Disordered" evidence="1">
    <location>
        <begin position="34"/>
        <end position="69"/>
    </location>
</feature>
<feature type="compositionally biased region" description="Basic and acidic residues" evidence="1">
    <location>
        <begin position="41"/>
        <end position="61"/>
    </location>
</feature>
<keyword evidence="3" id="KW-1185">Reference proteome</keyword>
<dbReference type="EMBL" id="JANPWB010000015">
    <property type="protein sequence ID" value="KAJ1086940.1"/>
    <property type="molecule type" value="Genomic_DNA"/>
</dbReference>
<sequence>MRRILAFLPTKESDEYFEEQAEFYELQKSPPIGFEATTLSPREDSRHLGAAETHKERERSGCIEPTDSA</sequence>
<gene>
    <name evidence="2" type="ORF">NDU88_000135</name>
</gene>
<reference evidence="2" key="1">
    <citation type="journal article" date="2022" name="bioRxiv">
        <title>Sequencing and chromosome-scale assembly of the giantPleurodeles waltlgenome.</title>
        <authorList>
            <person name="Brown T."/>
            <person name="Elewa A."/>
            <person name="Iarovenko S."/>
            <person name="Subramanian E."/>
            <person name="Araus A.J."/>
            <person name="Petzold A."/>
            <person name="Susuki M."/>
            <person name="Suzuki K.-i.T."/>
            <person name="Hayashi T."/>
            <person name="Toyoda A."/>
            <person name="Oliveira C."/>
            <person name="Osipova E."/>
            <person name="Leigh N.D."/>
            <person name="Simon A."/>
            <person name="Yun M.H."/>
        </authorList>
    </citation>
    <scope>NUCLEOTIDE SEQUENCE</scope>
    <source>
        <strain evidence="2">20211129_DDA</strain>
        <tissue evidence="2">Liver</tissue>
    </source>
</reference>
<organism evidence="2 3">
    <name type="scientific">Pleurodeles waltl</name>
    <name type="common">Iberian ribbed newt</name>
    <dbReference type="NCBI Taxonomy" id="8319"/>
    <lineage>
        <taxon>Eukaryota</taxon>
        <taxon>Metazoa</taxon>
        <taxon>Chordata</taxon>
        <taxon>Craniata</taxon>
        <taxon>Vertebrata</taxon>
        <taxon>Euteleostomi</taxon>
        <taxon>Amphibia</taxon>
        <taxon>Batrachia</taxon>
        <taxon>Caudata</taxon>
        <taxon>Salamandroidea</taxon>
        <taxon>Salamandridae</taxon>
        <taxon>Pleurodelinae</taxon>
        <taxon>Pleurodeles</taxon>
    </lineage>
</organism>
<dbReference type="AlphaFoldDB" id="A0AAV7L5X9"/>
<comment type="caution">
    <text evidence="2">The sequence shown here is derived from an EMBL/GenBank/DDBJ whole genome shotgun (WGS) entry which is preliminary data.</text>
</comment>
<evidence type="ECO:0000256" key="1">
    <source>
        <dbReference type="SAM" id="MobiDB-lite"/>
    </source>
</evidence>
<proteinExistence type="predicted"/>
<accession>A0AAV7L5X9</accession>
<evidence type="ECO:0000313" key="2">
    <source>
        <dbReference type="EMBL" id="KAJ1086940.1"/>
    </source>
</evidence>
<name>A0AAV7L5X9_PLEWA</name>
<protein>
    <submittedName>
        <fullName evidence="2">Uncharacterized protein</fullName>
    </submittedName>
</protein>
<dbReference type="Proteomes" id="UP001066276">
    <property type="component" value="Chromosome 11"/>
</dbReference>
<evidence type="ECO:0000313" key="3">
    <source>
        <dbReference type="Proteomes" id="UP001066276"/>
    </source>
</evidence>